<dbReference type="InterPro" id="IPR002822">
    <property type="entry name" value="Ni_insertion"/>
</dbReference>
<evidence type="ECO:0000256" key="2">
    <source>
        <dbReference type="HAMAP-Rule" id="MF_01074"/>
    </source>
</evidence>
<dbReference type="AlphaFoldDB" id="A0A1V6M288"/>
<keyword evidence="4" id="KW-1185">Reference proteome</keyword>
<dbReference type="PANTHER" id="PTHR36566:SF1">
    <property type="entry name" value="PYRIDINIUM-3,5-BISTHIOCARBOXYLIC ACID MONONUCLEOTIDE NICKEL INSERTION PROTEIN"/>
    <property type="match status" value="1"/>
</dbReference>
<evidence type="ECO:0000313" key="3">
    <source>
        <dbReference type="EMBL" id="OQD46519.1"/>
    </source>
</evidence>
<accession>A0A1V6M288</accession>
<dbReference type="Pfam" id="PF01969">
    <property type="entry name" value="Ni_insertion"/>
    <property type="match status" value="1"/>
</dbReference>
<protein>
    <recommendedName>
        <fullName evidence="2">Putative nickel insertion protein</fullName>
    </recommendedName>
</protein>
<keyword evidence="1 2" id="KW-0533">Nickel</keyword>
<evidence type="ECO:0000256" key="1">
    <source>
        <dbReference type="ARBA" id="ARBA00022596"/>
    </source>
</evidence>
<dbReference type="PANTHER" id="PTHR36566">
    <property type="entry name" value="NICKEL INSERTION PROTEIN-RELATED"/>
    <property type="match status" value="1"/>
</dbReference>
<organism evidence="3 4">
    <name type="scientific">Candidatus Brocadia sapporoensis</name>
    <dbReference type="NCBI Taxonomy" id="392547"/>
    <lineage>
        <taxon>Bacteria</taxon>
        <taxon>Pseudomonadati</taxon>
        <taxon>Planctomycetota</taxon>
        <taxon>Candidatus Brocadiia</taxon>
        <taxon>Candidatus Brocadiales</taxon>
        <taxon>Candidatus Brocadiaceae</taxon>
        <taxon>Candidatus Brocadia</taxon>
    </lineage>
</organism>
<proteinExistence type="inferred from homology"/>
<keyword evidence="2" id="KW-0456">Lyase</keyword>
<sequence>MKIAYFDCFSGISGDMTLGAFVDAGLDANLLKDQLAQLHLHGYKLSTEKVKRAGISGTKVHVVIPSGHDHTHMPHDSHHHHHHSHLKFSDIQFMIEKSPLHDEIKNYSIKIFKRLATVEAKVHNTTIEKVHFHEVGAIDSIVDIVGSAIAIKHMGIEKIYFSPVPTGCGYTICEHGTFPVPTPATAELLKNHLLKSVPVEKELTTPTGAAIITTLGEGLRTNPEMKILQIGYGAGTHDNPNIPNLLRIFIGETTPSTESDEVWIVETNIDNMPGEMLGYAMDKLFQAGAVDVYFTSIQMKKERPGTMISAIVPELNLLPVESVFFNQTTTFGIRKHKVARKTLTREFKEFDSPLGKIQMKIGTLNGDIKSISPEYEDCKKIAEEKGIPLKQVYNTISQAFGKL</sequence>
<dbReference type="Gene3D" id="3.10.20.300">
    <property type="entry name" value="mk0293 like domain"/>
    <property type="match status" value="1"/>
</dbReference>
<name>A0A1V6M288_9BACT</name>
<dbReference type="RefSeq" id="WP_070066326.1">
    <property type="nucleotide sequence ID" value="NZ_MJUW02000030.1"/>
</dbReference>
<gene>
    <name evidence="3" type="ORF">BIY37_02860</name>
</gene>
<reference evidence="3 4" key="1">
    <citation type="journal article" date="2016" name="Genome Announc.">
        <title>Draft Genome Sequence of the Anaerobic Ammonium-Oxidizing Bacterium 'Candidatus Brocadia sp. 40'.</title>
        <authorList>
            <person name="Ali M."/>
            <person name="Haroon M.F."/>
            <person name="Narita Y."/>
            <person name="Zhang L."/>
            <person name="Rangel Shaw D."/>
            <person name="Okabe S."/>
            <person name="Saikaly P.E."/>
        </authorList>
    </citation>
    <scope>NUCLEOTIDE SEQUENCE [LARGE SCALE GENOMIC DNA]</scope>
    <source>
        <strain evidence="3 4">40</strain>
    </source>
</reference>
<dbReference type="Proteomes" id="UP000242219">
    <property type="component" value="Unassembled WGS sequence"/>
</dbReference>
<dbReference type="EMBL" id="MJUW02000030">
    <property type="protein sequence ID" value="OQD46519.1"/>
    <property type="molecule type" value="Genomic_DNA"/>
</dbReference>
<dbReference type="GO" id="GO:0016151">
    <property type="term" value="F:nickel cation binding"/>
    <property type="evidence" value="ECO:0007669"/>
    <property type="project" value="UniProtKB-UniRule"/>
</dbReference>
<dbReference type="NCBIfam" id="TIGR00299">
    <property type="entry name" value="nickel pincer cofactor biosynthesis protein LarC"/>
    <property type="match status" value="1"/>
</dbReference>
<dbReference type="HAMAP" id="MF_01074">
    <property type="entry name" value="LarC"/>
    <property type="match status" value="1"/>
</dbReference>
<dbReference type="Gene3D" id="3.30.70.1380">
    <property type="entry name" value="Transcriptional regulatory protein pf0864 domain like"/>
    <property type="match status" value="1"/>
</dbReference>
<evidence type="ECO:0000313" key="4">
    <source>
        <dbReference type="Proteomes" id="UP000242219"/>
    </source>
</evidence>
<comment type="caution">
    <text evidence="3">The sequence shown here is derived from an EMBL/GenBank/DDBJ whole genome shotgun (WGS) entry which is preliminary data.</text>
</comment>
<comment type="similarity">
    <text evidence="2">Belongs to the LarC family.</text>
</comment>
<dbReference type="GO" id="GO:0016829">
    <property type="term" value="F:lyase activity"/>
    <property type="evidence" value="ECO:0007669"/>
    <property type="project" value="UniProtKB-UniRule"/>
</dbReference>